<dbReference type="EMBL" id="JADDIV010000001">
    <property type="protein sequence ID" value="MBE7366354.1"/>
    <property type="molecule type" value="Genomic_DNA"/>
</dbReference>
<sequence length="252" mass="26074">MILINLLPHREAARKLRREMFYAGLGASAVTGAVIAGGIWLWYGAQISNQQARNEVLSAEIKKLDAQIKDIATLQAEIASLRARQQAVEDLQADRNMPVHLLNEIVRLLPDGVYVNSLKQSGDTVALIGTAQSNERVSELLRNLASGSPWMTKPELIEIVAGSVALSSKDQRRVANFRVTVKMLRASEAQKAAAAASAAASATALVPAAAPAAAAPVAATPAPSTTTAAAAPAPAPAVAAAPAAATPAPAKK</sequence>
<evidence type="ECO:0000313" key="4">
    <source>
        <dbReference type="EMBL" id="MBE7366354.1"/>
    </source>
</evidence>
<comment type="caution">
    <text evidence="4">The sequence shown here is derived from an EMBL/GenBank/DDBJ whole genome shotgun (WGS) entry which is preliminary data.</text>
</comment>
<dbReference type="Pfam" id="PF05137">
    <property type="entry name" value="PilN"/>
    <property type="match status" value="1"/>
</dbReference>
<evidence type="ECO:0000256" key="1">
    <source>
        <dbReference type="SAM" id="Coils"/>
    </source>
</evidence>
<keyword evidence="5" id="KW-1185">Reference proteome</keyword>
<organism evidence="4 5">
    <name type="scientific">Ramlibacter pallidus</name>
    <dbReference type="NCBI Taxonomy" id="2780087"/>
    <lineage>
        <taxon>Bacteria</taxon>
        <taxon>Pseudomonadati</taxon>
        <taxon>Pseudomonadota</taxon>
        <taxon>Betaproteobacteria</taxon>
        <taxon>Burkholderiales</taxon>
        <taxon>Comamonadaceae</taxon>
        <taxon>Ramlibacter</taxon>
    </lineage>
</organism>
<keyword evidence="1" id="KW-0175">Coiled coil</keyword>
<dbReference type="PANTHER" id="PTHR40278:SF2">
    <property type="entry name" value="TYPE IV PILUS INNER MEMBRANE COMPONENT PILN"/>
    <property type="match status" value="1"/>
</dbReference>
<evidence type="ECO:0000313" key="5">
    <source>
        <dbReference type="Proteomes" id="UP000806285"/>
    </source>
</evidence>
<feature type="coiled-coil region" evidence="1">
    <location>
        <begin position="47"/>
        <end position="91"/>
    </location>
</feature>
<proteinExistence type="predicted"/>
<protein>
    <submittedName>
        <fullName evidence="4">PilN domain-containing protein</fullName>
    </submittedName>
</protein>
<accession>A0ABR9RYM8</accession>
<name>A0ABR9RYM8_9BURK</name>
<reference evidence="4 5" key="1">
    <citation type="submission" date="2020-10" db="EMBL/GenBank/DDBJ databases">
        <title>Ramlibacter sp. HM2 16S ribosomal RNA gene Genome sequencing and assembly.</title>
        <authorList>
            <person name="Kang M."/>
        </authorList>
    </citation>
    <scope>NUCLEOTIDE SEQUENCE [LARGE SCALE GENOMIC DNA]</scope>
    <source>
        <strain evidence="4 5">HM2</strain>
    </source>
</reference>
<evidence type="ECO:0000256" key="3">
    <source>
        <dbReference type="SAM" id="Phobius"/>
    </source>
</evidence>
<dbReference type="InterPro" id="IPR052534">
    <property type="entry name" value="Extracell_DNA_Util/SecSys_Comp"/>
</dbReference>
<feature type="region of interest" description="Disordered" evidence="2">
    <location>
        <begin position="215"/>
        <end position="252"/>
    </location>
</feature>
<keyword evidence="3" id="KW-0472">Membrane</keyword>
<keyword evidence="3" id="KW-0812">Transmembrane</keyword>
<keyword evidence="3" id="KW-1133">Transmembrane helix</keyword>
<dbReference type="InterPro" id="IPR007813">
    <property type="entry name" value="PilN"/>
</dbReference>
<dbReference type="PANTHER" id="PTHR40278">
    <property type="entry name" value="DNA UTILIZATION PROTEIN HOFN"/>
    <property type="match status" value="1"/>
</dbReference>
<feature type="transmembrane region" description="Helical" evidence="3">
    <location>
        <begin position="21"/>
        <end position="43"/>
    </location>
</feature>
<dbReference type="Proteomes" id="UP000806285">
    <property type="component" value="Unassembled WGS sequence"/>
</dbReference>
<gene>
    <name evidence="4" type="ORF">IM787_02120</name>
</gene>
<evidence type="ECO:0000256" key="2">
    <source>
        <dbReference type="SAM" id="MobiDB-lite"/>
    </source>
</evidence>